<evidence type="ECO:0000313" key="4">
    <source>
        <dbReference type="Proteomes" id="UP000799767"/>
    </source>
</evidence>
<proteinExistence type="predicted"/>
<dbReference type="EMBL" id="MU001634">
    <property type="protein sequence ID" value="KAF2483917.1"/>
    <property type="molecule type" value="Genomic_DNA"/>
</dbReference>
<dbReference type="OrthoDB" id="5358884at2759"/>
<feature type="region of interest" description="Disordered" evidence="1">
    <location>
        <begin position="1"/>
        <end position="32"/>
    </location>
</feature>
<feature type="compositionally biased region" description="Basic and acidic residues" evidence="1">
    <location>
        <begin position="9"/>
        <end position="21"/>
    </location>
</feature>
<dbReference type="AlphaFoldDB" id="A0A6A6PXF2"/>
<gene>
    <name evidence="3" type="ORF">BDY17DRAFT_344759</name>
</gene>
<evidence type="ECO:0000313" key="3">
    <source>
        <dbReference type="EMBL" id="KAF2483917.1"/>
    </source>
</evidence>
<dbReference type="Proteomes" id="UP000799767">
    <property type="component" value="Unassembled WGS sequence"/>
</dbReference>
<dbReference type="GeneID" id="54479068"/>
<protein>
    <recommendedName>
        <fullName evidence="5">Apple domain-containing protein</fullName>
    </recommendedName>
</protein>
<feature type="compositionally biased region" description="Polar residues" evidence="1">
    <location>
        <begin position="129"/>
        <end position="140"/>
    </location>
</feature>
<keyword evidence="2" id="KW-1133">Transmembrane helix</keyword>
<evidence type="ECO:0008006" key="5">
    <source>
        <dbReference type="Google" id="ProtNLM"/>
    </source>
</evidence>
<keyword evidence="2" id="KW-0472">Membrane</keyword>
<feature type="transmembrane region" description="Helical" evidence="2">
    <location>
        <begin position="101"/>
        <end position="124"/>
    </location>
</feature>
<keyword evidence="4" id="KW-1185">Reference proteome</keyword>
<reference evidence="3" key="1">
    <citation type="journal article" date="2020" name="Stud. Mycol.">
        <title>101 Dothideomycetes genomes: a test case for predicting lifestyles and emergence of pathogens.</title>
        <authorList>
            <person name="Haridas S."/>
            <person name="Albert R."/>
            <person name="Binder M."/>
            <person name="Bloem J."/>
            <person name="Labutti K."/>
            <person name="Salamov A."/>
            <person name="Andreopoulos B."/>
            <person name="Baker S."/>
            <person name="Barry K."/>
            <person name="Bills G."/>
            <person name="Bluhm B."/>
            <person name="Cannon C."/>
            <person name="Castanera R."/>
            <person name="Culley D."/>
            <person name="Daum C."/>
            <person name="Ezra D."/>
            <person name="Gonzalez J."/>
            <person name="Henrissat B."/>
            <person name="Kuo A."/>
            <person name="Liang C."/>
            <person name="Lipzen A."/>
            <person name="Lutzoni F."/>
            <person name="Magnuson J."/>
            <person name="Mondo S."/>
            <person name="Nolan M."/>
            <person name="Ohm R."/>
            <person name="Pangilinan J."/>
            <person name="Park H.-J."/>
            <person name="Ramirez L."/>
            <person name="Alfaro M."/>
            <person name="Sun H."/>
            <person name="Tritt A."/>
            <person name="Yoshinaga Y."/>
            <person name="Zwiers L.-H."/>
            <person name="Turgeon B."/>
            <person name="Goodwin S."/>
            <person name="Spatafora J."/>
            <person name="Crous P."/>
            <person name="Grigoriev I."/>
        </authorList>
    </citation>
    <scope>NUCLEOTIDE SEQUENCE</scope>
    <source>
        <strain evidence="3">CBS 113389</strain>
    </source>
</reference>
<evidence type="ECO:0000256" key="2">
    <source>
        <dbReference type="SAM" id="Phobius"/>
    </source>
</evidence>
<evidence type="ECO:0000256" key="1">
    <source>
        <dbReference type="SAM" id="MobiDB-lite"/>
    </source>
</evidence>
<keyword evidence="2" id="KW-0812">Transmembrane</keyword>
<feature type="compositionally biased region" description="Low complexity" evidence="1">
    <location>
        <begin position="141"/>
        <end position="161"/>
    </location>
</feature>
<organism evidence="3 4">
    <name type="scientific">Neohortaea acidophila</name>
    <dbReference type="NCBI Taxonomy" id="245834"/>
    <lineage>
        <taxon>Eukaryota</taxon>
        <taxon>Fungi</taxon>
        <taxon>Dikarya</taxon>
        <taxon>Ascomycota</taxon>
        <taxon>Pezizomycotina</taxon>
        <taxon>Dothideomycetes</taxon>
        <taxon>Dothideomycetidae</taxon>
        <taxon>Mycosphaerellales</taxon>
        <taxon>Teratosphaeriaceae</taxon>
        <taxon>Neohortaea</taxon>
    </lineage>
</organism>
<accession>A0A6A6PXF2</accession>
<sequence length="310" mass="32890">MNSPVSAQEPEHDNQHNHEQTPEPDQPAEPRRLSAPYQYHNAPEVAPAYGLEYDDTIYPVSDKMTIVREFPFRHHLLGHRSTAVSYDSDNRPPRIICGMKVSTFLVVAFIILLVVVGAAVGGVVGGRNLGQSAPSGSRTYASPSLLPSTKTTTTPPATPTYTPHLPTYTPLPACPSANNTLYTAPLSTLNTTTTTTTSQTPHIANQTFTLHCSLTPPQPSKKLTGAYVYTLADCIDLCAAYNFAALDAVGSTSTPSSSSSSSSNETCTLAFYQPAAARPVNCWIAASQALIGSLQAGEEGLEVGILVVGV</sequence>
<name>A0A6A6PXF2_9PEZI</name>
<feature type="region of interest" description="Disordered" evidence="1">
    <location>
        <begin position="127"/>
        <end position="161"/>
    </location>
</feature>
<dbReference type="RefSeq" id="XP_033590487.1">
    <property type="nucleotide sequence ID" value="XM_033738066.1"/>
</dbReference>